<name>A0A250XJW0_9CHLO</name>
<keyword evidence="3" id="KW-1185">Reference proteome</keyword>
<reference evidence="2 3" key="1">
    <citation type="submission" date="2017-08" db="EMBL/GenBank/DDBJ databases">
        <title>Acidophilic green algal genome provides insights into adaptation to an acidic environment.</title>
        <authorList>
            <person name="Hirooka S."/>
            <person name="Hirose Y."/>
            <person name="Kanesaki Y."/>
            <person name="Higuchi S."/>
            <person name="Fujiwara T."/>
            <person name="Onuma R."/>
            <person name="Era A."/>
            <person name="Ohbayashi R."/>
            <person name="Uzuka A."/>
            <person name="Nozaki H."/>
            <person name="Yoshikawa H."/>
            <person name="Miyagishima S.Y."/>
        </authorList>
    </citation>
    <scope>NUCLEOTIDE SEQUENCE [LARGE SCALE GENOMIC DNA]</scope>
    <source>
        <strain evidence="2 3">NIES-2499</strain>
    </source>
</reference>
<evidence type="ECO:0000313" key="2">
    <source>
        <dbReference type="EMBL" id="GAX83090.1"/>
    </source>
</evidence>
<dbReference type="Gene3D" id="3.30.900.20">
    <property type="match status" value="1"/>
</dbReference>
<proteinExistence type="predicted"/>
<dbReference type="AlphaFoldDB" id="A0A250XJW0"/>
<dbReference type="Proteomes" id="UP000232323">
    <property type="component" value="Unassembled WGS sequence"/>
</dbReference>
<feature type="region of interest" description="Disordered" evidence="1">
    <location>
        <begin position="1"/>
        <end position="36"/>
    </location>
</feature>
<organism evidence="2 3">
    <name type="scientific">Chlamydomonas eustigma</name>
    <dbReference type="NCBI Taxonomy" id="1157962"/>
    <lineage>
        <taxon>Eukaryota</taxon>
        <taxon>Viridiplantae</taxon>
        <taxon>Chlorophyta</taxon>
        <taxon>core chlorophytes</taxon>
        <taxon>Chlorophyceae</taxon>
        <taxon>CS clade</taxon>
        <taxon>Chlamydomonadales</taxon>
        <taxon>Chlamydomonadaceae</taxon>
        <taxon>Chlamydomonas</taxon>
    </lineage>
</organism>
<dbReference type="EMBL" id="BEGY01000091">
    <property type="protein sequence ID" value="GAX83090.1"/>
    <property type="molecule type" value="Genomic_DNA"/>
</dbReference>
<protein>
    <submittedName>
        <fullName evidence="2">Uncharacterized protein</fullName>
    </submittedName>
</protein>
<accession>A0A250XJW0</accession>
<sequence length="228" mass="24461">MHLQSGTKSNCGSLAPTAQTAVPADASGPDQQGTHMPSALTHQTQVWAIAFGSSLRKPKEVIRIEFCSAESAQPLTYAEVLTGPWLEPAAPPAAQAAHMRRMIRTLLLSYDSVPAWSEPASTNKFAILLRGPEGSYSDGSSHCVFIPKKDFLSSNLGRTTQVDIKLVISSPSSAPAIQMVGEEKPQQAVVVQEILPTMNKAKPSTSSFPSASSCWYQVGRAMRPLKKI</sequence>
<gene>
    <name evidence="2" type="ORF">CEUSTIGMA_g10516.t1</name>
</gene>
<feature type="compositionally biased region" description="Polar residues" evidence="1">
    <location>
        <begin position="1"/>
        <end position="20"/>
    </location>
</feature>
<comment type="caution">
    <text evidence="2">The sequence shown here is derived from an EMBL/GenBank/DDBJ whole genome shotgun (WGS) entry which is preliminary data.</text>
</comment>
<dbReference type="InterPro" id="IPR053729">
    <property type="entry name" value="MAD2L1BP_domain_sf"/>
</dbReference>
<evidence type="ECO:0000313" key="3">
    <source>
        <dbReference type="Proteomes" id="UP000232323"/>
    </source>
</evidence>
<evidence type="ECO:0000256" key="1">
    <source>
        <dbReference type="SAM" id="MobiDB-lite"/>
    </source>
</evidence>